<reference evidence="2 3" key="1">
    <citation type="submission" date="2014-07" db="EMBL/GenBank/DDBJ databases">
        <authorList>
            <person name="McCorrison J."/>
            <person name="Sanka R."/>
            <person name="Torralba M."/>
            <person name="Gillis M."/>
            <person name="Haft D.H."/>
            <person name="Methe B."/>
            <person name="Sutton G."/>
            <person name="Nelson K.E."/>
        </authorList>
    </citation>
    <scope>NUCLEOTIDE SEQUENCE [LARGE SCALE GENOMIC DNA]</scope>
    <source>
        <strain evidence="2 3">DNF00320</strain>
    </source>
</reference>
<sequence>MPREDCTPVTGKSVYTYLTSQGHCSVFGWNNFVFTSVPSGNVKGRRPDFSISSSTTIGVMVGLFVFMPFFSHAINSHAYPLAVLLSFQGVVIVTSFNRKAPMIRALLGSDQVVFAHTQTFIQNYL</sequence>
<dbReference type="EMBL" id="JRNQ01000053">
    <property type="protein sequence ID" value="KGF44039.1"/>
    <property type="molecule type" value="Genomic_DNA"/>
</dbReference>
<keyword evidence="1" id="KW-1133">Transmembrane helix</keyword>
<accession>A0A096CFK4</accession>
<feature type="transmembrane region" description="Helical" evidence="1">
    <location>
        <begin position="77"/>
        <end position="96"/>
    </location>
</feature>
<evidence type="ECO:0000313" key="3">
    <source>
        <dbReference type="Proteomes" id="UP000029525"/>
    </source>
</evidence>
<dbReference type="Proteomes" id="UP000029525">
    <property type="component" value="Unassembled WGS sequence"/>
</dbReference>
<keyword evidence="1" id="KW-0812">Transmembrane</keyword>
<feature type="transmembrane region" description="Helical" evidence="1">
    <location>
        <begin position="49"/>
        <end position="71"/>
    </location>
</feature>
<protein>
    <submittedName>
        <fullName evidence="2">Uncharacterized protein</fullName>
    </submittedName>
</protein>
<organism evidence="2 3">
    <name type="scientific">Prevotella bivia DNF00320</name>
    <dbReference type="NCBI Taxonomy" id="1401068"/>
    <lineage>
        <taxon>Bacteria</taxon>
        <taxon>Pseudomonadati</taxon>
        <taxon>Bacteroidota</taxon>
        <taxon>Bacteroidia</taxon>
        <taxon>Bacteroidales</taxon>
        <taxon>Prevotellaceae</taxon>
        <taxon>Prevotella</taxon>
    </lineage>
</organism>
<comment type="caution">
    <text evidence="2">The sequence shown here is derived from an EMBL/GenBank/DDBJ whole genome shotgun (WGS) entry which is preliminary data.</text>
</comment>
<gene>
    <name evidence="2" type="ORF">HMPREF0647_08390</name>
</gene>
<evidence type="ECO:0000313" key="2">
    <source>
        <dbReference type="EMBL" id="KGF44039.1"/>
    </source>
</evidence>
<dbReference type="RefSeq" id="WP_036867707.1">
    <property type="nucleotide sequence ID" value="NZ_JRNQ01000053.1"/>
</dbReference>
<proteinExistence type="predicted"/>
<dbReference type="AlphaFoldDB" id="A0A096CFK4"/>
<keyword evidence="1" id="KW-0472">Membrane</keyword>
<name>A0A096CFK4_9BACT</name>
<evidence type="ECO:0000256" key="1">
    <source>
        <dbReference type="SAM" id="Phobius"/>
    </source>
</evidence>